<comment type="caution">
    <text evidence="2">The sequence shown here is derived from an EMBL/GenBank/DDBJ whole genome shotgun (WGS) entry which is preliminary data.</text>
</comment>
<dbReference type="EMBL" id="JARXIC010000003">
    <property type="protein sequence ID" value="MDQ8193270.1"/>
    <property type="molecule type" value="Genomic_DNA"/>
</dbReference>
<name>A0ABU1AHC1_9BACT</name>
<evidence type="ECO:0000259" key="1">
    <source>
        <dbReference type="Pfam" id="PF10006"/>
    </source>
</evidence>
<proteinExistence type="predicted"/>
<sequence length="153" mass="17248">MSPSNMFTLDVRPLLEAGTEPMTAIMQAKAQLSPGQTLRLLTTFEPRPLYALFEADGYQAQPRQLDANHWEILFVPQNDAPVPEQAMDFRGQPEQDWLEKALEAVSYLGREGNIVLHASERPKALLAELNPATTDYDCEADGEAHWVITIWRL</sequence>
<dbReference type="Proteomes" id="UP001243717">
    <property type="component" value="Unassembled WGS sequence"/>
</dbReference>
<dbReference type="Pfam" id="PF10006">
    <property type="entry name" value="DUF2249"/>
    <property type="match status" value="1"/>
</dbReference>
<dbReference type="InterPro" id="IPR018720">
    <property type="entry name" value="DUF2249"/>
</dbReference>
<gene>
    <name evidence="2" type="ORF">QEH59_02460</name>
</gene>
<evidence type="ECO:0000313" key="3">
    <source>
        <dbReference type="Proteomes" id="UP001243717"/>
    </source>
</evidence>
<protein>
    <submittedName>
        <fullName evidence="2">DUF2249 domain-containing protein</fullName>
    </submittedName>
</protein>
<dbReference type="RefSeq" id="WP_308983774.1">
    <property type="nucleotide sequence ID" value="NZ_JARXIC010000003.1"/>
</dbReference>
<reference evidence="2 3" key="1">
    <citation type="submission" date="2023-04" db="EMBL/GenBank/DDBJ databases">
        <title>A novel bacteria isolated from coastal sediment.</title>
        <authorList>
            <person name="Liu X.-J."/>
            <person name="Du Z.-J."/>
        </authorList>
    </citation>
    <scope>NUCLEOTIDE SEQUENCE [LARGE SCALE GENOMIC DNA]</scope>
    <source>
        <strain evidence="2 3">SDUM461004</strain>
    </source>
</reference>
<evidence type="ECO:0000313" key="2">
    <source>
        <dbReference type="EMBL" id="MDQ8193270.1"/>
    </source>
</evidence>
<organism evidence="2 3">
    <name type="scientific">Thalassobacterium sedimentorum</name>
    <dbReference type="NCBI Taxonomy" id="3041258"/>
    <lineage>
        <taxon>Bacteria</taxon>
        <taxon>Pseudomonadati</taxon>
        <taxon>Verrucomicrobiota</taxon>
        <taxon>Opitutia</taxon>
        <taxon>Puniceicoccales</taxon>
        <taxon>Coraliomargaritaceae</taxon>
        <taxon>Thalassobacterium</taxon>
    </lineage>
</organism>
<accession>A0ABU1AHC1</accession>
<keyword evidence="3" id="KW-1185">Reference proteome</keyword>
<feature type="domain" description="DUF2249" evidence="1">
    <location>
        <begin position="8"/>
        <end position="74"/>
    </location>
</feature>